<dbReference type="InterPro" id="IPR027417">
    <property type="entry name" value="P-loop_NTPase"/>
</dbReference>
<evidence type="ECO:0000313" key="2">
    <source>
        <dbReference type="EMBL" id="GAH86173.1"/>
    </source>
</evidence>
<feature type="domain" description="DNA helicase Pif1-like DEAD-box helicase" evidence="1">
    <location>
        <begin position="22"/>
        <end position="82"/>
    </location>
</feature>
<dbReference type="SUPFAM" id="SSF52540">
    <property type="entry name" value="P-loop containing nucleoside triphosphate hydrolases"/>
    <property type="match status" value="1"/>
</dbReference>
<proteinExistence type="predicted"/>
<feature type="non-terminal residue" evidence="2">
    <location>
        <position position="1"/>
    </location>
</feature>
<dbReference type="EMBL" id="BARU01042553">
    <property type="protein sequence ID" value="GAH86173.1"/>
    <property type="molecule type" value="Genomic_DNA"/>
</dbReference>
<dbReference type="InterPro" id="IPR051055">
    <property type="entry name" value="PIF1_helicase"/>
</dbReference>
<name>X1KW26_9ZZZZ</name>
<evidence type="ECO:0000259" key="1">
    <source>
        <dbReference type="Pfam" id="PF05970"/>
    </source>
</evidence>
<organism evidence="2">
    <name type="scientific">marine sediment metagenome</name>
    <dbReference type="NCBI Taxonomy" id="412755"/>
    <lineage>
        <taxon>unclassified sequences</taxon>
        <taxon>metagenomes</taxon>
        <taxon>ecological metagenomes</taxon>
    </lineage>
</organism>
<protein>
    <recommendedName>
        <fullName evidence="1">DNA helicase Pif1-like DEAD-box helicase domain-containing protein</fullName>
    </recommendedName>
</protein>
<sequence>SFFRLDWGVIQTDDYKENFINEARYIDLIIIDEISMVRADILDSIDQSLQYTMNKSRPFGGIQMIFFGDPYQLPPVVPDNEEVRRYFSEYYKTPYFFDSIAYNQSNFKV</sequence>
<dbReference type="AlphaFoldDB" id="X1KW26"/>
<gene>
    <name evidence="2" type="ORF">S03H2_65359</name>
</gene>
<comment type="caution">
    <text evidence="2">The sequence shown here is derived from an EMBL/GenBank/DDBJ whole genome shotgun (WGS) entry which is preliminary data.</text>
</comment>
<dbReference type="PANTHER" id="PTHR47642">
    <property type="entry name" value="ATP-DEPENDENT DNA HELICASE"/>
    <property type="match status" value="1"/>
</dbReference>
<dbReference type="Pfam" id="PF05970">
    <property type="entry name" value="PIF1"/>
    <property type="match status" value="1"/>
</dbReference>
<dbReference type="GO" id="GO:0000723">
    <property type="term" value="P:telomere maintenance"/>
    <property type="evidence" value="ECO:0007669"/>
    <property type="project" value="InterPro"/>
</dbReference>
<reference evidence="2" key="1">
    <citation type="journal article" date="2014" name="Front. Microbiol.">
        <title>High frequency of phylogenetically diverse reductive dehalogenase-homologous genes in deep subseafloor sedimentary metagenomes.</title>
        <authorList>
            <person name="Kawai M."/>
            <person name="Futagami T."/>
            <person name="Toyoda A."/>
            <person name="Takaki Y."/>
            <person name="Nishi S."/>
            <person name="Hori S."/>
            <person name="Arai W."/>
            <person name="Tsubouchi T."/>
            <person name="Morono Y."/>
            <person name="Uchiyama I."/>
            <person name="Ito T."/>
            <person name="Fujiyama A."/>
            <person name="Inagaki F."/>
            <person name="Takami H."/>
        </authorList>
    </citation>
    <scope>NUCLEOTIDE SEQUENCE</scope>
    <source>
        <strain evidence="2">Expedition CK06-06</strain>
    </source>
</reference>
<dbReference type="GO" id="GO:0006281">
    <property type="term" value="P:DNA repair"/>
    <property type="evidence" value="ECO:0007669"/>
    <property type="project" value="InterPro"/>
</dbReference>
<accession>X1KW26</accession>
<dbReference type="Gene3D" id="3.40.50.300">
    <property type="entry name" value="P-loop containing nucleotide triphosphate hydrolases"/>
    <property type="match status" value="1"/>
</dbReference>
<dbReference type="InterPro" id="IPR010285">
    <property type="entry name" value="DNA_helicase_pif1-like_DEAD"/>
</dbReference>
<dbReference type="GO" id="GO:0003678">
    <property type="term" value="F:DNA helicase activity"/>
    <property type="evidence" value="ECO:0007669"/>
    <property type="project" value="InterPro"/>
</dbReference>